<evidence type="ECO:0000256" key="1">
    <source>
        <dbReference type="SAM" id="MobiDB-lite"/>
    </source>
</evidence>
<reference evidence="2" key="1">
    <citation type="submission" date="2021-02" db="EMBL/GenBank/DDBJ databases">
        <authorList>
            <person name="Palmer J.M."/>
        </authorList>
    </citation>
    <scope>NUCLEOTIDE SEQUENCE</scope>
    <source>
        <strain evidence="2">SCRP734</strain>
    </source>
</reference>
<protein>
    <submittedName>
        <fullName evidence="2">Uncharacterized protein</fullName>
    </submittedName>
</protein>
<feature type="region of interest" description="Disordered" evidence="1">
    <location>
        <begin position="1"/>
        <end position="33"/>
    </location>
</feature>
<dbReference type="Proteomes" id="UP000694044">
    <property type="component" value="Unassembled WGS sequence"/>
</dbReference>
<evidence type="ECO:0000313" key="3">
    <source>
        <dbReference type="Proteomes" id="UP000694044"/>
    </source>
</evidence>
<sequence length="51" mass="5905">MGKSTRRNSRAVKERQLALVEDPSRDLQPVGARELQGDDDWEERLNLQVKI</sequence>
<feature type="compositionally biased region" description="Basic residues" evidence="1">
    <location>
        <begin position="1"/>
        <end position="10"/>
    </location>
</feature>
<feature type="non-terminal residue" evidence="2">
    <location>
        <position position="51"/>
    </location>
</feature>
<keyword evidence="3" id="KW-1185">Reference proteome</keyword>
<name>A0A8T1V2G6_9STRA</name>
<comment type="caution">
    <text evidence="2">The sequence shown here is derived from an EMBL/GenBank/DDBJ whole genome shotgun (WGS) entry which is preliminary data.</text>
</comment>
<accession>A0A8T1V2G6</accession>
<organism evidence="2 3">
    <name type="scientific">Phytophthora pseudosyringae</name>
    <dbReference type="NCBI Taxonomy" id="221518"/>
    <lineage>
        <taxon>Eukaryota</taxon>
        <taxon>Sar</taxon>
        <taxon>Stramenopiles</taxon>
        <taxon>Oomycota</taxon>
        <taxon>Peronosporomycetes</taxon>
        <taxon>Peronosporales</taxon>
        <taxon>Peronosporaceae</taxon>
        <taxon>Phytophthora</taxon>
    </lineage>
</organism>
<proteinExistence type="predicted"/>
<dbReference type="EMBL" id="JAGDFM010002255">
    <property type="protein sequence ID" value="KAG7375086.1"/>
    <property type="molecule type" value="Genomic_DNA"/>
</dbReference>
<dbReference type="AlphaFoldDB" id="A0A8T1V2G6"/>
<gene>
    <name evidence="2" type="ORF">PHYPSEUDO_005473</name>
</gene>
<dbReference type="OrthoDB" id="2127950at2759"/>
<evidence type="ECO:0000313" key="2">
    <source>
        <dbReference type="EMBL" id="KAG7375086.1"/>
    </source>
</evidence>